<dbReference type="NCBIfam" id="TIGR01764">
    <property type="entry name" value="excise"/>
    <property type="match status" value="1"/>
</dbReference>
<organism evidence="2 3">
    <name type="scientific">Thalassobacillus cyri</name>
    <dbReference type="NCBI Taxonomy" id="571932"/>
    <lineage>
        <taxon>Bacteria</taxon>
        <taxon>Bacillati</taxon>
        <taxon>Bacillota</taxon>
        <taxon>Bacilli</taxon>
        <taxon>Bacillales</taxon>
        <taxon>Bacillaceae</taxon>
        <taxon>Thalassobacillus</taxon>
    </lineage>
</organism>
<gene>
    <name evidence="2" type="ORF">SAMN05421743_103351</name>
</gene>
<dbReference type="Proteomes" id="UP000198584">
    <property type="component" value="Unassembled WGS sequence"/>
</dbReference>
<keyword evidence="3" id="KW-1185">Reference proteome</keyword>
<evidence type="ECO:0000259" key="1">
    <source>
        <dbReference type="Pfam" id="PF12728"/>
    </source>
</evidence>
<name>A0A1H3ZRZ8_9BACI</name>
<proteinExistence type="predicted"/>
<dbReference type="STRING" id="571932.SAMN05421743_103351"/>
<dbReference type="OrthoDB" id="2166477at2"/>
<accession>A0A1H3ZRZ8</accession>
<evidence type="ECO:0000313" key="3">
    <source>
        <dbReference type="Proteomes" id="UP000198584"/>
    </source>
</evidence>
<reference evidence="3" key="1">
    <citation type="submission" date="2016-10" db="EMBL/GenBank/DDBJ databases">
        <authorList>
            <person name="Varghese N."/>
            <person name="Submissions S."/>
        </authorList>
    </citation>
    <scope>NUCLEOTIDE SEQUENCE [LARGE SCALE GENOMIC DNA]</scope>
    <source>
        <strain evidence="3">CCM7597</strain>
    </source>
</reference>
<protein>
    <submittedName>
        <fullName evidence="2">DNA binding domain-containing protein, excisionase family</fullName>
    </submittedName>
</protein>
<dbReference type="InterPro" id="IPR041657">
    <property type="entry name" value="HTH_17"/>
</dbReference>
<evidence type="ECO:0000313" key="2">
    <source>
        <dbReference type="EMBL" id="SEA26536.1"/>
    </source>
</evidence>
<feature type="domain" description="Helix-turn-helix" evidence="1">
    <location>
        <begin position="2"/>
        <end position="50"/>
    </location>
</feature>
<dbReference type="InterPro" id="IPR010093">
    <property type="entry name" value="SinI_DNA-bd"/>
</dbReference>
<dbReference type="EMBL" id="FNQR01000003">
    <property type="protein sequence ID" value="SEA26536.1"/>
    <property type="molecule type" value="Genomic_DNA"/>
</dbReference>
<dbReference type="GO" id="GO:0003677">
    <property type="term" value="F:DNA binding"/>
    <property type="evidence" value="ECO:0007669"/>
    <property type="project" value="InterPro"/>
</dbReference>
<dbReference type="Pfam" id="PF12728">
    <property type="entry name" value="HTH_17"/>
    <property type="match status" value="1"/>
</dbReference>
<sequence length="76" mass="8992">MYLTIQETAEYLDVPVSYIHKLVIENKIKSIDDGQQVLINKNQFSNYFEQVEKYRAKLQEYLSEPLPPDPDIKDED</sequence>
<dbReference type="AlphaFoldDB" id="A0A1H3ZRZ8"/>
<dbReference type="RefSeq" id="WP_093043352.1">
    <property type="nucleotide sequence ID" value="NZ_FNQR01000003.1"/>
</dbReference>